<reference evidence="1 2" key="1">
    <citation type="submission" date="2024-08" db="EMBL/GenBank/DDBJ databases">
        <title>Genome sequence of Streptomyces aureus CACIA-1.46HGO.</title>
        <authorList>
            <person name="Evangelista-Martinez Z."/>
        </authorList>
    </citation>
    <scope>NUCLEOTIDE SEQUENCE [LARGE SCALE GENOMIC DNA]</scope>
    <source>
        <strain evidence="1 2">CACIA-1.46HGO</strain>
    </source>
</reference>
<organism evidence="1 2">
    <name type="scientific">Streptomyces aureus</name>
    <dbReference type="NCBI Taxonomy" id="193461"/>
    <lineage>
        <taxon>Bacteria</taxon>
        <taxon>Bacillati</taxon>
        <taxon>Actinomycetota</taxon>
        <taxon>Actinomycetes</taxon>
        <taxon>Kitasatosporales</taxon>
        <taxon>Streptomycetaceae</taxon>
        <taxon>Streptomyces</taxon>
    </lineage>
</organism>
<dbReference type="RefSeq" id="WP_372566552.1">
    <property type="nucleotide sequence ID" value="NZ_JBGOSP010000041.1"/>
</dbReference>
<comment type="caution">
    <text evidence="1">The sequence shown here is derived from an EMBL/GenBank/DDBJ whole genome shotgun (WGS) entry which is preliminary data.</text>
</comment>
<evidence type="ECO:0000313" key="1">
    <source>
        <dbReference type="EMBL" id="MFA3842623.1"/>
    </source>
</evidence>
<keyword evidence="2" id="KW-1185">Reference proteome</keyword>
<evidence type="ECO:0000313" key="2">
    <source>
        <dbReference type="Proteomes" id="UP001571476"/>
    </source>
</evidence>
<gene>
    <name evidence="1" type="ORF">ACEG43_41775</name>
</gene>
<proteinExistence type="predicted"/>
<dbReference type="Proteomes" id="UP001571476">
    <property type="component" value="Unassembled WGS sequence"/>
</dbReference>
<dbReference type="Pfam" id="PF14412">
    <property type="entry name" value="AHH"/>
    <property type="match status" value="1"/>
</dbReference>
<dbReference type="InterPro" id="IPR032871">
    <property type="entry name" value="AHH_dom_containing"/>
</dbReference>
<protein>
    <submittedName>
        <fullName evidence="1">AHH domain-containing protein</fullName>
    </submittedName>
</protein>
<accession>A0ABV4SZW2</accession>
<dbReference type="EMBL" id="JBGOSP010000041">
    <property type="protein sequence ID" value="MFA3842623.1"/>
    <property type="molecule type" value="Genomic_DNA"/>
</dbReference>
<name>A0ABV4SZW2_9ACTN</name>
<sequence length="125" mass="13229">MEANGVTFQPGQAAAHIVPSGGAKGHWAPGARARQLLEDYDVDINDHNNGIPLNHPTPHNYTHRGKFLNRLDAHLQARVALLLGSGKTKAQITASLKTELGNIGSAILKELKTGSPGPTATWTAP</sequence>